<dbReference type="RefSeq" id="WP_377265886.1">
    <property type="nucleotide sequence ID" value="NZ_JBHMAA010000050.1"/>
</dbReference>
<feature type="compositionally biased region" description="Low complexity" evidence="1">
    <location>
        <begin position="202"/>
        <end position="222"/>
    </location>
</feature>
<reference evidence="2 3" key="1">
    <citation type="submission" date="2024-09" db="EMBL/GenBank/DDBJ databases">
        <authorList>
            <person name="Sun Q."/>
            <person name="Mori K."/>
        </authorList>
    </citation>
    <scope>NUCLEOTIDE SEQUENCE [LARGE SCALE GENOMIC DNA]</scope>
    <source>
        <strain evidence="2 3">TBRC 4938</strain>
    </source>
</reference>
<feature type="region of interest" description="Disordered" evidence="1">
    <location>
        <begin position="285"/>
        <end position="334"/>
    </location>
</feature>
<evidence type="ECO:0008006" key="4">
    <source>
        <dbReference type="Google" id="ProtNLM"/>
    </source>
</evidence>
<evidence type="ECO:0000256" key="1">
    <source>
        <dbReference type="SAM" id="MobiDB-lite"/>
    </source>
</evidence>
<feature type="region of interest" description="Disordered" evidence="1">
    <location>
        <begin position="167"/>
        <end position="224"/>
    </location>
</feature>
<protein>
    <recommendedName>
        <fullName evidence="4">DUF2336 domain-containing protein</fullName>
    </recommendedName>
</protein>
<comment type="caution">
    <text evidence="2">The sequence shown here is derived from an EMBL/GenBank/DDBJ whole genome shotgun (WGS) entry which is preliminary data.</text>
</comment>
<keyword evidence="3" id="KW-1185">Reference proteome</keyword>
<dbReference type="Proteomes" id="UP001589692">
    <property type="component" value="Unassembled WGS sequence"/>
</dbReference>
<feature type="region of interest" description="Disordered" evidence="1">
    <location>
        <begin position="400"/>
        <end position="546"/>
    </location>
</feature>
<organism evidence="2 3">
    <name type="scientific">Rhizobium puerariae</name>
    <dbReference type="NCBI Taxonomy" id="1585791"/>
    <lineage>
        <taxon>Bacteria</taxon>
        <taxon>Pseudomonadati</taxon>
        <taxon>Pseudomonadota</taxon>
        <taxon>Alphaproteobacteria</taxon>
        <taxon>Hyphomicrobiales</taxon>
        <taxon>Rhizobiaceae</taxon>
        <taxon>Rhizobium/Agrobacterium group</taxon>
        <taxon>Rhizobium</taxon>
    </lineage>
</organism>
<feature type="compositionally biased region" description="Low complexity" evidence="1">
    <location>
        <begin position="443"/>
        <end position="466"/>
    </location>
</feature>
<evidence type="ECO:0000313" key="2">
    <source>
        <dbReference type="EMBL" id="MFB9953085.1"/>
    </source>
</evidence>
<sequence length="558" mass="57983">MLPPVRATLSSFVDYQAQSPQPVLRQRIDVASNPASAETTGSMPLSGGRLDILSLSAQLQLAHGFSIFAETVGKLIRLPRREGEALLDYAQRLMEAVKAMSPAQQAALERALNQLVKGISLRLLTEILNNPAGPDAARFAVRMETAQLLDRDLAARAVVSSYRQNAGADPAIIPPPRPANAGAAPSSQAAQPGTDAHAASQAGATDTPAAGAGDIGAGAADGQEAPVSETILSLAGTKAGSASREPAASAADMEAAAFAPTGEDQLQAEGSAESDAATATGQDIIAEEAEGETPGLLATREDDMPERSAAARHPDGGGRENALSAAAEKRNASPVFYDGPALARLSQRSLDQTRPSAAADRAKLATLAEWLAEVFADGNSELLEPLPAAARTLPEQLALEELLDGESPARPLPLPGEETAAPLSRPGGQAATEPENPASARSAGTPANAGGQPAGAPEPAEQLALPLPLPHVLREGVPLPYVPYPPEEQERDPEERKTREISKTDEDGEQQHSSGEQAFHDERAAEDESAETHEDAAGEDAEDASRANDLYWRMAGWA</sequence>
<feature type="compositionally biased region" description="Basic and acidic residues" evidence="1">
    <location>
        <begin position="493"/>
        <end position="505"/>
    </location>
</feature>
<feature type="compositionally biased region" description="Low complexity" evidence="1">
    <location>
        <begin position="179"/>
        <end position="193"/>
    </location>
</feature>
<evidence type="ECO:0000313" key="3">
    <source>
        <dbReference type="Proteomes" id="UP001589692"/>
    </source>
</evidence>
<dbReference type="EMBL" id="JBHMAA010000050">
    <property type="protein sequence ID" value="MFB9953085.1"/>
    <property type="molecule type" value="Genomic_DNA"/>
</dbReference>
<name>A0ABV6AR30_9HYPH</name>
<gene>
    <name evidence="2" type="ORF">ACFFP0_29975</name>
</gene>
<accession>A0ABV6AR30</accession>
<proteinExistence type="predicted"/>